<accession>A0A6S6SEZ8</accession>
<feature type="signal peptide" evidence="1">
    <location>
        <begin position="1"/>
        <end position="20"/>
    </location>
</feature>
<gene>
    <name evidence="2" type="ORF">HELGO_WM13112</name>
</gene>
<dbReference type="EMBL" id="CACVAX010000014">
    <property type="protein sequence ID" value="CAA6806984.1"/>
    <property type="molecule type" value="Genomic_DNA"/>
</dbReference>
<organism evidence="2">
    <name type="scientific">uncultured Sulfurovum sp</name>
    <dbReference type="NCBI Taxonomy" id="269237"/>
    <lineage>
        <taxon>Bacteria</taxon>
        <taxon>Pseudomonadati</taxon>
        <taxon>Campylobacterota</taxon>
        <taxon>Epsilonproteobacteria</taxon>
        <taxon>Campylobacterales</taxon>
        <taxon>Sulfurovaceae</taxon>
        <taxon>Sulfurovum</taxon>
        <taxon>environmental samples</taxon>
    </lineage>
</organism>
<feature type="chain" id="PRO_5028214620" evidence="1">
    <location>
        <begin position="21"/>
        <end position="105"/>
    </location>
</feature>
<protein>
    <submittedName>
        <fullName evidence="2">Uncharacterized protein</fullName>
    </submittedName>
</protein>
<name>A0A6S6SEZ8_9BACT</name>
<reference evidence="2" key="1">
    <citation type="submission" date="2020-01" db="EMBL/GenBank/DDBJ databases">
        <authorList>
            <person name="Meier V. D."/>
            <person name="Meier V D."/>
        </authorList>
    </citation>
    <scope>NUCLEOTIDE SEQUENCE</scope>
    <source>
        <strain evidence="2">HLG_WM_MAG_04</strain>
    </source>
</reference>
<evidence type="ECO:0000256" key="1">
    <source>
        <dbReference type="SAM" id="SignalP"/>
    </source>
</evidence>
<dbReference type="AlphaFoldDB" id="A0A6S6SEZ8"/>
<proteinExistence type="predicted"/>
<sequence>MKKLSLITILALGLTSSAQAEESMTAILGAVDSETVKAIEATEGTRDYSGVEVTNNATTYQAQNINSINGVKFASKNTKATNLNVENSSSNNAVFNLNTANGIKF</sequence>
<keyword evidence="1" id="KW-0732">Signal</keyword>
<evidence type="ECO:0000313" key="2">
    <source>
        <dbReference type="EMBL" id="CAA6806984.1"/>
    </source>
</evidence>